<proteinExistence type="predicted"/>
<evidence type="ECO:0000256" key="1">
    <source>
        <dbReference type="SAM" id="Phobius"/>
    </source>
</evidence>
<comment type="caution">
    <text evidence="3">The sequence shown here is derived from an EMBL/GenBank/DDBJ whole genome shotgun (WGS) entry which is preliminary data.</text>
</comment>
<protein>
    <recommendedName>
        <fullName evidence="2">DUF4817 domain-containing protein</fullName>
    </recommendedName>
</protein>
<keyword evidence="1" id="KW-0472">Membrane</keyword>
<keyword evidence="1" id="KW-0812">Transmembrane</keyword>
<dbReference type="PANTHER" id="PTHR47326:SF1">
    <property type="entry name" value="HTH PSQ-TYPE DOMAIN-CONTAINING PROTEIN"/>
    <property type="match status" value="1"/>
</dbReference>
<gene>
    <name evidence="3" type="ORF">NQ318_007265</name>
</gene>
<sequence length="313" mass="35711">MTDMVAIYAQQNFSERAAARSYADTYPNGRQPNRKLFSRLFSRLRETGSFCPSRHYGRPVVHNVQQEEVILNIVEGEPTISIRRMSANVGLSRSTTSRILDEQQLRANVTNSRQLDAFESLEIIKCNTSMNKDNGPIPTSPLFALINKDSYGSVNRGNKFGINSASGDKMPPKCSFPMRLTNKTLWWQVTYWLCLGCTMIFCRVTGFDQNFFCRYREKEALQKRLSRVVTASKFSRTYVKAAYVDRIKSPEIMNSRVDGNLQKEVVRLELRFIIKHGESVTPAEMTASSHYPSNRRFTIAKRLASCPIEDGET</sequence>
<evidence type="ECO:0000313" key="4">
    <source>
        <dbReference type="Proteomes" id="UP001162162"/>
    </source>
</evidence>
<dbReference type="AlphaFoldDB" id="A0AAV8YZJ3"/>
<feature type="domain" description="DUF4817" evidence="2">
    <location>
        <begin position="3"/>
        <end position="49"/>
    </location>
</feature>
<feature type="transmembrane region" description="Helical" evidence="1">
    <location>
        <begin position="185"/>
        <end position="206"/>
    </location>
</feature>
<dbReference type="InterPro" id="IPR032135">
    <property type="entry name" value="DUF4817"/>
</dbReference>
<accession>A0AAV8YZJ3</accession>
<dbReference type="Pfam" id="PF16087">
    <property type="entry name" value="DUF4817"/>
    <property type="match status" value="1"/>
</dbReference>
<organism evidence="3 4">
    <name type="scientific">Aromia moschata</name>
    <dbReference type="NCBI Taxonomy" id="1265417"/>
    <lineage>
        <taxon>Eukaryota</taxon>
        <taxon>Metazoa</taxon>
        <taxon>Ecdysozoa</taxon>
        <taxon>Arthropoda</taxon>
        <taxon>Hexapoda</taxon>
        <taxon>Insecta</taxon>
        <taxon>Pterygota</taxon>
        <taxon>Neoptera</taxon>
        <taxon>Endopterygota</taxon>
        <taxon>Coleoptera</taxon>
        <taxon>Polyphaga</taxon>
        <taxon>Cucujiformia</taxon>
        <taxon>Chrysomeloidea</taxon>
        <taxon>Cerambycidae</taxon>
        <taxon>Cerambycinae</taxon>
        <taxon>Callichromatini</taxon>
        <taxon>Aromia</taxon>
    </lineage>
</organism>
<dbReference type="EMBL" id="JAPWTK010000025">
    <property type="protein sequence ID" value="KAJ8957054.1"/>
    <property type="molecule type" value="Genomic_DNA"/>
</dbReference>
<evidence type="ECO:0000259" key="2">
    <source>
        <dbReference type="Pfam" id="PF16087"/>
    </source>
</evidence>
<dbReference type="PANTHER" id="PTHR47326">
    <property type="entry name" value="TRANSPOSABLE ELEMENT TC3 TRANSPOSASE-LIKE PROTEIN"/>
    <property type="match status" value="1"/>
</dbReference>
<name>A0AAV8YZJ3_9CUCU</name>
<evidence type="ECO:0000313" key="3">
    <source>
        <dbReference type="EMBL" id="KAJ8957054.1"/>
    </source>
</evidence>
<dbReference type="Proteomes" id="UP001162162">
    <property type="component" value="Unassembled WGS sequence"/>
</dbReference>
<reference evidence="3" key="1">
    <citation type="journal article" date="2023" name="Insect Mol. Biol.">
        <title>Genome sequencing provides insights into the evolution of gene families encoding plant cell wall-degrading enzymes in longhorned beetles.</title>
        <authorList>
            <person name="Shin N.R."/>
            <person name="Okamura Y."/>
            <person name="Kirsch R."/>
            <person name="Pauchet Y."/>
        </authorList>
    </citation>
    <scope>NUCLEOTIDE SEQUENCE</scope>
    <source>
        <strain evidence="3">AMC_N1</strain>
    </source>
</reference>
<keyword evidence="4" id="KW-1185">Reference proteome</keyword>
<keyword evidence="1" id="KW-1133">Transmembrane helix</keyword>